<dbReference type="Pfam" id="PF14598">
    <property type="entry name" value="PAS_11"/>
    <property type="match status" value="1"/>
</dbReference>
<dbReference type="SUPFAM" id="SSF55785">
    <property type="entry name" value="PYP-like sensor domain (PAS domain)"/>
    <property type="match status" value="1"/>
</dbReference>
<dbReference type="OrthoDB" id="10035882at2759"/>
<dbReference type="InterPro" id="IPR035965">
    <property type="entry name" value="PAS-like_dom_sf"/>
</dbReference>
<comment type="caution">
    <text evidence="1">The sequence shown here is derived from an EMBL/GenBank/DDBJ whole genome shotgun (WGS) entry which is preliminary data.</text>
</comment>
<reference evidence="1 2" key="1">
    <citation type="submission" date="2016-04" db="EMBL/GenBank/DDBJ databases">
        <title>The genome of Intoshia linei affirms orthonectids as highly simplified spiralians.</title>
        <authorList>
            <person name="Mikhailov K.V."/>
            <person name="Slusarev G.S."/>
            <person name="Nikitin M.A."/>
            <person name="Logacheva M.D."/>
            <person name="Penin A."/>
            <person name="Aleoshin V."/>
            <person name="Panchin Y.V."/>
        </authorList>
    </citation>
    <scope>NUCLEOTIDE SEQUENCE [LARGE SCALE GENOMIC DNA]</scope>
    <source>
        <strain evidence="1">Intl2013</strain>
        <tissue evidence="1">Whole animal</tissue>
    </source>
</reference>
<name>A0A177B6N2_9BILA</name>
<sequence length="560" mass="65890">YNQKHHTNPNCIDQSILDFCHPCDICVIKRHYQDVFNDENNVSTVYRLKIYKKNYSFVRTESRIFKNSVSQIPQFIISNHTIIRPCSKQRKEKNLFSNSKEFQFENVNQKYMNENASNKNVQCIKLDEYTSTSKPFNQNFQNLTCNVTEKINIPMKTMSDYPTDQLMPNVLSESYSNDYGSNLSKFSSDENDTLNENNECSPNHYLLNDEEIDELNELNLFDKPFLTQKSASFTAVHKPTYISVNSISIDQKLEFNLKVNLDFEIKDDTKQNDLSLTNSMQSENCYFNNEYTHYSEPYQNVNVPSSKSYYDYCEPYHNNEPDGNYCNFRVNDKECFNDMRKRCYKPNISEIQQKSKRCDYDKNYNQCAETTKKYSIDNLNQHTSPLKLINQQDPFTREIDKNVSKLLKNKVSESLKHELQVNGGHFPQHCIYSETEVIKNVNHEYTPNNHYFGNLNFSKTDDYLYDCDPKDYKYSQFSNQTINPNNLSLNTEKNFCDQSYHLPYQEMQSFKPKNDMNELVSYDSFKPEAKHVFNYSQFLPPSLNANLAKSEKLGDEISKN</sequence>
<dbReference type="Gene3D" id="3.30.450.20">
    <property type="entry name" value="PAS domain"/>
    <property type="match status" value="1"/>
</dbReference>
<organism evidence="1 2">
    <name type="scientific">Intoshia linei</name>
    <dbReference type="NCBI Taxonomy" id="1819745"/>
    <lineage>
        <taxon>Eukaryota</taxon>
        <taxon>Metazoa</taxon>
        <taxon>Spiralia</taxon>
        <taxon>Lophotrochozoa</taxon>
        <taxon>Mesozoa</taxon>
        <taxon>Orthonectida</taxon>
        <taxon>Rhopaluridae</taxon>
        <taxon>Intoshia</taxon>
    </lineage>
</organism>
<accession>A0A177B6N2</accession>
<dbReference type="EMBL" id="LWCA01000338">
    <property type="protein sequence ID" value="OAF69084.1"/>
    <property type="molecule type" value="Genomic_DNA"/>
</dbReference>
<proteinExistence type="predicted"/>
<evidence type="ECO:0000313" key="1">
    <source>
        <dbReference type="EMBL" id="OAF69084.1"/>
    </source>
</evidence>
<protein>
    <submittedName>
        <fullName evidence="1">Uncharacterized protein</fullName>
    </submittedName>
</protein>
<dbReference type="AlphaFoldDB" id="A0A177B6N2"/>
<gene>
    <name evidence="1" type="ORF">A3Q56_03161</name>
</gene>
<dbReference type="Proteomes" id="UP000078046">
    <property type="component" value="Unassembled WGS sequence"/>
</dbReference>
<keyword evidence="2" id="KW-1185">Reference proteome</keyword>
<feature type="non-terminal residue" evidence="1">
    <location>
        <position position="1"/>
    </location>
</feature>
<evidence type="ECO:0000313" key="2">
    <source>
        <dbReference type="Proteomes" id="UP000078046"/>
    </source>
</evidence>